<protein>
    <submittedName>
        <fullName evidence="1">Uncharacterized protein</fullName>
    </submittedName>
</protein>
<evidence type="ECO:0000313" key="1">
    <source>
        <dbReference type="Ensembl" id="ENSCINP00000035610.1"/>
    </source>
</evidence>
<dbReference type="HOGENOM" id="CLU_3392167_0_0_1"/>
<keyword evidence="2" id="KW-1185">Reference proteome</keyword>
<dbReference type="InParanoid" id="H2Y126"/>
<reference evidence="1" key="4">
    <citation type="submission" date="2025-09" db="UniProtKB">
        <authorList>
            <consortium name="Ensembl"/>
        </authorList>
    </citation>
    <scope>IDENTIFICATION</scope>
</reference>
<name>H2Y126_CIOIN</name>
<sequence>MCMLQQACWFVKRAQANCFGGLDCSKISEMVM</sequence>
<proteinExistence type="predicted"/>
<dbReference type="EMBL" id="EAAA01001661">
    <property type="status" value="NOT_ANNOTATED_CDS"/>
    <property type="molecule type" value="Genomic_DNA"/>
</dbReference>
<reference evidence="2" key="1">
    <citation type="journal article" date="2002" name="Science">
        <title>The draft genome of Ciona intestinalis: insights into chordate and vertebrate origins.</title>
        <authorList>
            <person name="Dehal P."/>
            <person name="Satou Y."/>
            <person name="Campbell R.K."/>
            <person name="Chapman J."/>
            <person name="Degnan B."/>
            <person name="De Tomaso A."/>
            <person name="Davidson B."/>
            <person name="Di Gregorio A."/>
            <person name="Gelpke M."/>
            <person name="Goodstein D.M."/>
            <person name="Harafuji N."/>
            <person name="Hastings K.E."/>
            <person name="Ho I."/>
            <person name="Hotta K."/>
            <person name="Huang W."/>
            <person name="Kawashima T."/>
            <person name="Lemaire P."/>
            <person name="Martinez D."/>
            <person name="Meinertzhagen I.A."/>
            <person name="Necula S."/>
            <person name="Nonaka M."/>
            <person name="Putnam N."/>
            <person name="Rash S."/>
            <person name="Saiga H."/>
            <person name="Satake M."/>
            <person name="Terry A."/>
            <person name="Yamada L."/>
            <person name="Wang H.G."/>
            <person name="Awazu S."/>
            <person name="Azumi K."/>
            <person name="Boore J."/>
            <person name="Branno M."/>
            <person name="Chin-Bow S."/>
            <person name="DeSantis R."/>
            <person name="Doyle S."/>
            <person name="Francino P."/>
            <person name="Keys D.N."/>
            <person name="Haga S."/>
            <person name="Hayashi H."/>
            <person name="Hino K."/>
            <person name="Imai K.S."/>
            <person name="Inaba K."/>
            <person name="Kano S."/>
            <person name="Kobayashi K."/>
            <person name="Kobayashi M."/>
            <person name="Lee B.I."/>
            <person name="Makabe K.W."/>
            <person name="Manohar C."/>
            <person name="Matassi G."/>
            <person name="Medina M."/>
            <person name="Mochizuki Y."/>
            <person name="Mount S."/>
            <person name="Morishita T."/>
            <person name="Miura S."/>
            <person name="Nakayama A."/>
            <person name="Nishizaka S."/>
            <person name="Nomoto H."/>
            <person name="Ohta F."/>
            <person name="Oishi K."/>
            <person name="Rigoutsos I."/>
            <person name="Sano M."/>
            <person name="Sasaki A."/>
            <person name="Sasakura Y."/>
            <person name="Shoguchi E."/>
            <person name="Shin-i T."/>
            <person name="Spagnuolo A."/>
            <person name="Stainier D."/>
            <person name="Suzuki M.M."/>
            <person name="Tassy O."/>
            <person name="Takatori N."/>
            <person name="Tokuoka M."/>
            <person name="Yagi K."/>
            <person name="Yoshizaki F."/>
            <person name="Wada S."/>
            <person name="Zhang C."/>
            <person name="Hyatt P.D."/>
            <person name="Larimer F."/>
            <person name="Detter C."/>
            <person name="Doggett N."/>
            <person name="Glavina T."/>
            <person name="Hawkins T."/>
            <person name="Richardson P."/>
            <person name="Lucas S."/>
            <person name="Kohara Y."/>
            <person name="Levine M."/>
            <person name="Satoh N."/>
            <person name="Rokhsar D.S."/>
        </authorList>
    </citation>
    <scope>NUCLEOTIDE SEQUENCE [LARGE SCALE GENOMIC DNA]</scope>
</reference>
<dbReference type="AlphaFoldDB" id="H2Y126"/>
<evidence type="ECO:0000313" key="2">
    <source>
        <dbReference type="Proteomes" id="UP000008144"/>
    </source>
</evidence>
<reference evidence="1" key="3">
    <citation type="submission" date="2025-08" db="UniProtKB">
        <authorList>
            <consortium name="Ensembl"/>
        </authorList>
    </citation>
    <scope>IDENTIFICATION</scope>
</reference>
<dbReference type="Ensembl" id="ENSCINT00000034459.1">
    <property type="protein sequence ID" value="ENSCINP00000035610.1"/>
    <property type="gene ID" value="ENSCING00000022922.1"/>
</dbReference>
<dbReference type="Proteomes" id="UP000008144">
    <property type="component" value="Chromosome 3"/>
</dbReference>
<organism evidence="1 2">
    <name type="scientific">Ciona intestinalis</name>
    <name type="common">Transparent sea squirt</name>
    <name type="synonym">Ascidia intestinalis</name>
    <dbReference type="NCBI Taxonomy" id="7719"/>
    <lineage>
        <taxon>Eukaryota</taxon>
        <taxon>Metazoa</taxon>
        <taxon>Chordata</taxon>
        <taxon>Tunicata</taxon>
        <taxon>Ascidiacea</taxon>
        <taxon>Phlebobranchia</taxon>
        <taxon>Cionidae</taxon>
        <taxon>Ciona</taxon>
    </lineage>
</organism>
<accession>H2Y126</accession>
<reference evidence="1" key="2">
    <citation type="journal article" date="2008" name="Genome Biol.">
        <title>Improved genome assembly and evidence-based global gene model set for the chordate Ciona intestinalis: new insight into intron and operon populations.</title>
        <authorList>
            <person name="Satou Y."/>
            <person name="Mineta K."/>
            <person name="Ogasawara M."/>
            <person name="Sasakura Y."/>
            <person name="Shoguchi E."/>
            <person name="Ueno K."/>
            <person name="Yamada L."/>
            <person name="Matsumoto J."/>
            <person name="Wasserscheid J."/>
            <person name="Dewar K."/>
            <person name="Wiley G.B."/>
            <person name="Macmil S.L."/>
            <person name="Roe B.A."/>
            <person name="Zeller R.W."/>
            <person name="Hastings K.E."/>
            <person name="Lemaire P."/>
            <person name="Lindquist E."/>
            <person name="Endo T."/>
            <person name="Hotta K."/>
            <person name="Inaba K."/>
        </authorList>
    </citation>
    <scope>NUCLEOTIDE SEQUENCE [LARGE SCALE GENOMIC DNA]</scope>
    <source>
        <strain evidence="1">wild type</strain>
    </source>
</reference>